<sequence>MLQGPQSCLSLLEREISTLSQKSKRENTRGLACLHSPQASSPIYRHLKGMGQNWLTVVWCGVLRSKKCTEGSEREHTTRDPVAQCSREWEKKTGKGTAMGRKKIQITRIMDERNRQYTSVSLVYCLKVSLFFSLPHHLGLDFSSCHELVFPPKIRHSSSLRKGSITLTWGHLAAAESPTLSNIAVLDLIRADICGGPGLSLKRARFGVAEPGQQPQGPGHPASWCQISLSLKLLSCLPSGSSKLKEETTLFALSIFVTFTKRKFGLMKKAYELSVLCDCEIALIIFNSSNKLFQYASTDMDKVLLKYTEYNEPHESRTNSDIVEAYFRSHKTNTVRGNEHKIISSQIALVPPSSYRSSCVASPSCPKAMMEQSLKLRNKGQNDCASPDADDCFGHSPLMDDHFGKLSEDSDLMYKRCGALNKKEHRGCDSPDPDASYVLTPHTEEKYKKINEEFDNMMRNHKIPTALPQQNFSMHVAVPVSNPNAMYQAGGNLGSQALAAATASLNESGMLSPPQASLHRNVVSGGGSQRPTSAGSAGGMLDTTDLSVPSGAGSSPAGNGFVNPRGSPSLLSTPSGNGLGKVMPTKSPPPPGGNMGMGSRKPDLRVVIPPSSKGMMPPLVSKEHTATHQFHLPEKLRGCMKTFIAEACAEFPCTCLWCYHCSTSWFASEIITSFRTLLISIKLSTTTFFVKSTFCTLGNLPLRFLQPYVSEEEEMDLNTQRISSSQSTQPLATPVVSVTTPSLPPQGLVYSGMPTAYNPAEYSLSSADISSLQGFSSPGLSLGSMSAWQQHQLGQAALNSLVGGSHLPQGSNLSISTSQSINIKSEPISPPRERVTPSGFPPQQPQQGSSRQEVLGRSPADSLSSSCSSYDGSDREDHRADFHSPLGLGRPPAGSEDRESPSVKRLRMDTW</sequence>
<evidence type="ECO:0000313" key="9">
    <source>
        <dbReference type="EMBL" id="PWA14172.1"/>
    </source>
</evidence>
<feature type="compositionally biased region" description="Basic and acidic residues" evidence="7">
    <location>
        <begin position="872"/>
        <end position="882"/>
    </location>
</feature>
<comment type="subcellular location">
    <subcellularLocation>
        <location evidence="1">Nucleus</location>
    </subcellularLocation>
</comment>
<feature type="compositionally biased region" description="Low complexity" evidence="7">
    <location>
        <begin position="549"/>
        <end position="558"/>
    </location>
</feature>
<dbReference type="Pfam" id="PF12347">
    <property type="entry name" value="HJURP_C"/>
    <property type="match status" value="1"/>
</dbReference>
<keyword evidence="5" id="KW-0804">Transcription</keyword>
<evidence type="ECO:0000256" key="2">
    <source>
        <dbReference type="ARBA" id="ARBA00023015"/>
    </source>
</evidence>
<evidence type="ECO:0000313" key="10">
    <source>
        <dbReference type="Proteomes" id="UP000250572"/>
    </source>
</evidence>
<feature type="region of interest" description="Disordered" evidence="7">
    <location>
        <begin position="508"/>
        <end position="599"/>
    </location>
</feature>
<keyword evidence="4" id="KW-0010">Activator</keyword>
<evidence type="ECO:0000259" key="8">
    <source>
        <dbReference type="PROSITE" id="PS50066"/>
    </source>
</evidence>
<feature type="compositionally biased region" description="Polar residues" evidence="7">
    <location>
        <begin position="810"/>
        <end position="823"/>
    </location>
</feature>
<proteinExistence type="predicted"/>
<organism evidence="9 10">
    <name type="scientific">Gambusia affinis</name>
    <name type="common">Western mosquitofish</name>
    <name type="synonym">Heterandria affinis</name>
    <dbReference type="NCBI Taxonomy" id="33528"/>
    <lineage>
        <taxon>Eukaryota</taxon>
        <taxon>Metazoa</taxon>
        <taxon>Chordata</taxon>
        <taxon>Craniata</taxon>
        <taxon>Vertebrata</taxon>
        <taxon>Euteleostomi</taxon>
        <taxon>Actinopterygii</taxon>
        <taxon>Neopterygii</taxon>
        <taxon>Teleostei</taxon>
        <taxon>Neoteleostei</taxon>
        <taxon>Acanthomorphata</taxon>
        <taxon>Ovalentaria</taxon>
        <taxon>Atherinomorphae</taxon>
        <taxon>Cyprinodontiformes</taxon>
        <taxon>Poeciliidae</taxon>
        <taxon>Poeciliinae</taxon>
        <taxon>Gambusia</taxon>
    </lineage>
</organism>
<protein>
    <recommendedName>
        <fullName evidence="8">MADS-box domain-containing protein</fullName>
    </recommendedName>
</protein>
<keyword evidence="10" id="KW-1185">Reference proteome</keyword>
<feature type="domain" description="MADS-box" evidence="8">
    <location>
        <begin position="239"/>
        <end position="299"/>
    </location>
</feature>
<dbReference type="Gene3D" id="3.40.1810.10">
    <property type="entry name" value="Transcription factor, MADS-box"/>
    <property type="match status" value="1"/>
</dbReference>
<dbReference type="InterPro" id="IPR002100">
    <property type="entry name" value="TF_MADSbox"/>
</dbReference>
<name>A0A315URM9_GAMAF</name>
<feature type="compositionally biased region" description="Basic and acidic residues" evidence="7">
    <location>
        <begin position="895"/>
        <end position="911"/>
    </location>
</feature>
<feature type="non-terminal residue" evidence="9">
    <location>
        <position position="911"/>
    </location>
</feature>
<dbReference type="InterPro" id="IPR022102">
    <property type="entry name" value="HJURP_C"/>
</dbReference>
<dbReference type="InterPro" id="IPR036879">
    <property type="entry name" value="TF_MADSbox_sf"/>
</dbReference>
<keyword evidence="2" id="KW-0805">Transcription regulation</keyword>
<gene>
    <name evidence="9" type="ORF">CCH79_00012245</name>
</gene>
<feature type="compositionally biased region" description="Low complexity" evidence="7">
    <location>
        <begin position="858"/>
        <end position="871"/>
    </location>
</feature>
<dbReference type="GO" id="GO:0005634">
    <property type="term" value="C:nucleus"/>
    <property type="evidence" value="ECO:0007669"/>
    <property type="project" value="UniProtKB-SubCell"/>
</dbReference>
<dbReference type="STRING" id="33528.ENSGAFP00000003246"/>
<dbReference type="Proteomes" id="UP000250572">
    <property type="component" value="Unassembled WGS sequence"/>
</dbReference>
<keyword evidence="6" id="KW-0539">Nucleus</keyword>
<dbReference type="PANTHER" id="PTHR48019">
    <property type="entry name" value="SERUM RESPONSE FACTOR HOMOLOG"/>
    <property type="match status" value="1"/>
</dbReference>
<evidence type="ECO:0000256" key="5">
    <source>
        <dbReference type="ARBA" id="ARBA00023163"/>
    </source>
</evidence>
<keyword evidence="3" id="KW-0238">DNA-binding</keyword>
<accession>A0A315URM9</accession>
<comment type="caution">
    <text evidence="9">The sequence shown here is derived from an EMBL/GenBank/DDBJ whole genome shotgun (WGS) entry which is preliminary data.</text>
</comment>
<evidence type="ECO:0000256" key="3">
    <source>
        <dbReference type="ARBA" id="ARBA00023125"/>
    </source>
</evidence>
<dbReference type="AlphaFoldDB" id="A0A315URM9"/>
<evidence type="ECO:0000256" key="1">
    <source>
        <dbReference type="ARBA" id="ARBA00004123"/>
    </source>
</evidence>
<dbReference type="Pfam" id="PF00319">
    <property type="entry name" value="SRF-TF"/>
    <property type="match status" value="1"/>
</dbReference>
<dbReference type="SMART" id="SM00432">
    <property type="entry name" value="MADS"/>
    <property type="match status" value="1"/>
</dbReference>
<dbReference type="InterPro" id="IPR050142">
    <property type="entry name" value="MADS-box/MEF2_TF"/>
</dbReference>
<evidence type="ECO:0000256" key="7">
    <source>
        <dbReference type="SAM" id="MobiDB-lite"/>
    </source>
</evidence>
<dbReference type="FunFam" id="3.40.1810.10:FF:000001">
    <property type="entry name" value="Myocyte-specific enhancer factor 2A homolog"/>
    <property type="match status" value="1"/>
</dbReference>
<reference evidence="9 10" key="1">
    <citation type="journal article" date="2018" name="G3 (Bethesda)">
        <title>A High-Quality Reference Genome for the Invasive Mosquitofish Gambusia affinis Using a Chicago Library.</title>
        <authorList>
            <person name="Hoffberg S.L."/>
            <person name="Troendle N.J."/>
            <person name="Glenn T.C."/>
            <person name="Mahmud O."/>
            <person name="Louha S."/>
            <person name="Chalopin D."/>
            <person name="Bennetzen J.L."/>
            <person name="Mauricio R."/>
        </authorList>
    </citation>
    <scope>NUCLEOTIDE SEQUENCE [LARGE SCALE GENOMIC DNA]</scope>
    <source>
        <strain evidence="9">NE01/NJP1002.9</strain>
        <tissue evidence="9">Muscle</tissue>
    </source>
</reference>
<dbReference type="EMBL" id="NHOQ01002850">
    <property type="protein sequence ID" value="PWA14172.1"/>
    <property type="molecule type" value="Genomic_DNA"/>
</dbReference>
<dbReference type="GO" id="GO:0046983">
    <property type="term" value="F:protein dimerization activity"/>
    <property type="evidence" value="ECO:0007669"/>
    <property type="project" value="InterPro"/>
</dbReference>
<dbReference type="GO" id="GO:0003677">
    <property type="term" value="F:DNA binding"/>
    <property type="evidence" value="ECO:0007669"/>
    <property type="project" value="UniProtKB-KW"/>
</dbReference>
<feature type="region of interest" description="Disordered" evidence="7">
    <location>
        <begin position="810"/>
        <end position="911"/>
    </location>
</feature>
<dbReference type="GO" id="GO:0045893">
    <property type="term" value="P:positive regulation of DNA-templated transcription"/>
    <property type="evidence" value="ECO:0007669"/>
    <property type="project" value="UniProtKB-ARBA"/>
</dbReference>
<evidence type="ECO:0000256" key="4">
    <source>
        <dbReference type="ARBA" id="ARBA00023159"/>
    </source>
</evidence>
<evidence type="ECO:0000256" key="6">
    <source>
        <dbReference type="ARBA" id="ARBA00023242"/>
    </source>
</evidence>
<dbReference type="SUPFAM" id="SSF55455">
    <property type="entry name" value="SRF-like"/>
    <property type="match status" value="1"/>
</dbReference>
<dbReference type="PROSITE" id="PS50066">
    <property type="entry name" value="MADS_BOX_2"/>
    <property type="match status" value="1"/>
</dbReference>